<dbReference type="GO" id="GO:0030170">
    <property type="term" value="F:pyridoxal phosphate binding"/>
    <property type="evidence" value="ECO:0007669"/>
    <property type="project" value="InterPro"/>
</dbReference>
<accession>A0A4D7JRY6</accession>
<sequence length="379" mass="42404">MKSINNFITEFLEKKKATGTYRRLVGIGDGIDFVSNDYLNLSKSEELKLILNEELNRRPFKAGSSGSRLLGGNSDYIQETEDYLANFYNAEATLIFSSGYQANLAVLSSLPQRGDTIFYDELSHACMKDGVRLNFAESYPFKHNDFEDLERKIDRFGQGKIFIVAESVYSMDGDFVNLLKLVEIAEKFDAGIILDEAHTTAWYGINGKGLAIAENLENRLLTRIYTYGKGPGTHGALVAGNSELIDFIINTSRPFIYTTAPPDHQVALIKGATKLFSGEYGERKRIGLQRNMALFSEIAKRADFGLEMNLIDSKAPIKSIIIPGNERVDRVCEVLRADNIEVRPVKSPTVKKGSERIRVCLHSDNTKEDINKLFDGLTL</sequence>
<dbReference type="Gene3D" id="3.90.1150.10">
    <property type="entry name" value="Aspartate Aminotransferase, domain 1"/>
    <property type="match status" value="1"/>
</dbReference>
<dbReference type="InterPro" id="IPR004839">
    <property type="entry name" value="Aminotransferase_I/II_large"/>
</dbReference>
<dbReference type="InterPro" id="IPR015421">
    <property type="entry name" value="PyrdxlP-dep_Trfase_major"/>
</dbReference>
<evidence type="ECO:0000256" key="4">
    <source>
        <dbReference type="ARBA" id="ARBA00022898"/>
    </source>
</evidence>
<organism evidence="6 7">
    <name type="scientific">Mangrovivirga cuniculi</name>
    <dbReference type="NCBI Taxonomy" id="2715131"/>
    <lineage>
        <taxon>Bacteria</taxon>
        <taxon>Pseudomonadati</taxon>
        <taxon>Bacteroidota</taxon>
        <taxon>Cytophagia</taxon>
        <taxon>Cytophagales</taxon>
        <taxon>Mangrovivirgaceae</taxon>
        <taxon>Mangrovivirga</taxon>
    </lineage>
</organism>
<evidence type="ECO:0000256" key="1">
    <source>
        <dbReference type="ARBA" id="ARBA00001933"/>
    </source>
</evidence>
<keyword evidence="7" id="KW-1185">Reference proteome</keyword>
<dbReference type="PANTHER" id="PTHR13693">
    <property type="entry name" value="CLASS II AMINOTRANSFERASE/8-AMINO-7-OXONONANOATE SYNTHASE"/>
    <property type="match status" value="1"/>
</dbReference>
<dbReference type="Pfam" id="PF00155">
    <property type="entry name" value="Aminotran_1_2"/>
    <property type="match status" value="1"/>
</dbReference>
<dbReference type="EMBL" id="CP028923">
    <property type="protein sequence ID" value="QCK14676.1"/>
    <property type="molecule type" value="Genomic_DNA"/>
</dbReference>
<dbReference type="InterPro" id="IPR015422">
    <property type="entry name" value="PyrdxlP-dep_Trfase_small"/>
</dbReference>
<evidence type="ECO:0000256" key="3">
    <source>
        <dbReference type="ARBA" id="ARBA00022679"/>
    </source>
</evidence>
<dbReference type="Proteomes" id="UP000298616">
    <property type="component" value="Chromosome"/>
</dbReference>
<evidence type="ECO:0000313" key="6">
    <source>
        <dbReference type="EMBL" id="QCK14676.1"/>
    </source>
</evidence>
<dbReference type="AlphaFoldDB" id="A0A4D7JRY6"/>
<dbReference type="PANTHER" id="PTHR13693:SF77">
    <property type="entry name" value="8-AMINO-7-OXONONANOATE SYNTHASE"/>
    <property type="match status" value="1"/>
</dbReference>
<dbReference type="RefSeq" id="WP_137090262.1">
    <property type="nucleotide sequence ID" value="NZ_CP028923.1"/>
</dbReference>
<comment type="cofactor">
    <cofactor evidence="1">
        <name>pyridoxal 5'-phosphate</name>
        <dbReference type="ChEBI" id="CHEBI:597326"/>
    </cofactor>
</comment>
<keyword evidence="4" id="KW-0663">Pyridoxal phosphate</keyword>
<feature type="domain" description="Aminotransferase class I/classII large" evidence="5">
    <location>
        <begin position="30"/>
        <end position="374"/>
    </location>
</feature>
<gene>
    <name evidence="6" type="ORF">DCC35_07930</name>
</gene>
<protein>
    <submittedName>
        <fullName evidence="6">8-amino-7-oxononanoate synthase</fullName>
    </submittedName>
</protein>
<comment type="similarity">
    <text evidence="2">Belongs to the class-II pyridoxal-phosphate-dependent aminotransferase family. BioF subfamily.</text>
</comment>
<dbReference type="SUPFAM" id="SSF53383">
    <property type="entry name" value="PLP-dependent transferases"/>
    <property type="match status" value="1"/>
</dbReference>
<dbReference type="InterPro" id="IPR050087">
    <property type="entry name" value="AON_synthase_class-II"/>
</dbReference>
<dbReference type="GO" id="GO:0016740">
    <property type="term" value="F:transferase activity"/>
    <property type="evidence" value="ECO:0007669"/>
    <property type="project" value="UniProtKB-KW"/>
</dbReference>
<evidence type="ECO:0000313" key="7">
    <source>
        <dbReference type="Proteomes" id="UP000298616"/>
    </source>
</evidence>
<dbReference type="InterPro" id="IPR015424">
    <property type="entry name" value="PyrdxlP-dep_Trfase"/>
</dbReference>
<reference evidence="6 7" key="1">
    <citation type="submission" date="2018-04" db="EMBL/GenBank/DDBJ databases">
        <title>Complete genome uncultured novel isolate.</title>
        <authorList>
            <person name="Merlino G."/>
        </authorList>
    </citation>
    <scope>NUCLEOTIDE SEQUENCE [LARGE SCALE GENOMIC DNA]</scope>
    <source>
        <strain evidence="7">R1DC9</strain>
    </source>
</reference>
<evidence type="ECO:0000256" key="2">
    <source>
        <dbReference type="ARBA" id="ARBA00010008"/>
    </source>
</evidence>
<evidence type="ECO:0000259" key="5">
    <source>
        <dbReference type="Pfam" id="PF00155"/>
    </source>
</evidence>
<proteinExistence type="inferred from homology"/>
<keyword evidence="3" id="KW-0808">Transferase</keyword>
<dbReference type="KEGG" id="fpf:DCC35_07930"/>
<name>A0A4D7JRY6_9BACT</name>
<dbReference type="OrthoDB" id="9807157at2"/>
<dbReference type="Gene3D" id="3.40.640.10">
    <property type="entry name" value="Type I PLP-dependent aspartate aminotransferase-like (Major domain)"/>
    <property type="match status" value="1"/>
</dbReference>